<dbReference type="InterPro" id="IPR029510">
    <property type="entry name" value="Ald_DH_CS_GLU"/>
</dbReference>
<feature type="domain" description="Aldehyde dehydrogenase" evidence="4">
    <location>
        <begin position="60"/>
        <end position="514"/>
    </location>
</feature>
<protein>
    <submittedName>
        <fullName evidence="5">Succinate-semialdehyde dehydrogenase</fullName>
    </submittedName>
</protein>
<evidence type="ECO:0000259" key="4">
    <source>
        <dbReference type="Pfam" id="PF00171"/>
    </source>
</evidence>
<reference evidence="5" key="1">
    <citation type="journal article" date="2021" name="Sci. Rep.">
        <title>Diploid genomic architecture of Nitzschia inconspicua, an elite biomass production diatom.</title>
        <authorList>
            <person name="Oliver A."/>
            <person name="Podell S."/>
            <person name="Pinowska A."/>
            <person name="Traller J.C."/>
            <person name="Smith S.R."/>
            <person name="McClure R."/>
            <person name="Beliaev A."/>
            <person name="Bohutskyi P."/>
            <person name="Hill E.A."/>
            <person name="Rabines A."/>
            <person name="Zheng H."/>
            <person name="Allen L.Z."/>
            <person name="Kuo A."/>
            <person name="Grigoriev I.V."/>
            <person name="Allen A.E."/>
            <person name="Hazlebeck D."/>
            <person name="Allen E.E."/>
        </authorList>
    </citation>
    <scope>NUCLEOTIDE SEQUENCE</scope>
    <source>
        <strain evidence="5">Hildebrandi</strain>
    </source>
</reference>
<dbReference type="PANTHER" id="PTHR43353">
    <property type="entry name" value="SUCCINATE-SEMIALDEHYDE DEHYDROGENASE, MITOCHONDRIAL"/>
    <property type="match status" value="1"/>
</dbReference>
<keyword evidence="6" id="KW-1185">Reference proteome</keyword>
<accession>A0A9K3KLL7</accession>
<name>A0A9K3KLL7_9STRA</name>
<dbReference type="Pfam" id="PF00171">
    <property type="entry name" value="Aldedh"/>
    <property type="match status" value="1"/>
</dbReference>
<evidence type="ECO:0000313" key="6">
    <source>
        <dbReference type="Proteomes" id="UP000693970"/>
    </source>
</evidence>
<comment type="caution">
    <text evidence="5">The sequence shown here is derived from an EMBL/GenBank/DDBJ whole genome shotgun (WGS) entry which is preliminary data.</text>
</comment>
<dbReference type="Proteomes" id="UP000693970">
    <property type="component" value="Unassembled WGS sequence"/>
</dbReference>
<dbReference type="OrthoDB" id="310895at2759"/>
<dbReference type="PROSITE" id="PS00687">
    <property type="entry name" value="ALDEHYDE_DEHYDR_GLU"/>
    <property type="match status" value="1"/>
</dbReference>
<sequence length="518" mass="56169">MRGYSSRFHLALLVSSTRIFSPNNSFKRFSTSSCCGVGTVSAETTLPTEYCSSDRDMSNKRVLRSHNPATGELLGELIFASIDDVSAAVQNARTVQKSTWSKLTLGERADFVIQAYQSLIQNDENNTQERLSELLAMEMGKDFRRAQGEMRSALQSGPYLAKEAAQAFEPVPIRSGRQYFAPLGVVALITPWNYPVMMANNLLVPALIAGNTVILKPSEETPLIAQEFFGRISQALPQDVLQILHGDGSVGKQLVESPHVAMIAFTGSQATGRDIMSRAGPTMKRLVMELGGNDPMIVLKDANLDQAARFAVAGGFENAGQMCTSIERIYVDQSVAPEFEAKVAAFAKAYKVGPWNETNVNVGPIINSKQHSKIMDHIRDASEKGGRFIVGGLTDPDSNDKYRPPYIAPTIIADMSTEMKLEQEETFGPVIGISSFQTVDEAIERANDSDYGLGAVVFGHDGAQDVASRLEAGMVGINQGQGGGGGPWVGAKQSGFGYHGTMDGHRQFTQIKVVSERR</sequence>
<dbReference type="PANTHER" id="PTHR43353:SF6">
    <property type="entry name" value="CYTOPLASMIC ALDEHYDE DEHYDROGENASE (EUROFUNG)"/>
    <property type="match status" value="1"/>
</dbReference>
<evidence type="ECO:0000256" key="2">
    <source>
        <dbReference type="PROSITE-ProRule" id="PRU10007"/>
    </source>
</evidence>
<dbReference type="GO" id="GO:0004777">
    <property type="term" value="F:succinate-semialdehyde dehydrogenase (NAD+) activity"/>
    <property type="evidence" value="ECO:0007669"/>
    <property type="project" value="TreeGrafter"/>
</dbReference>
<proteinExistence type="inferred from homology"/>
<evidence type="ECO:0000256" key="3">
    <source>
        <dbReference type="RuleBase" id="RU003345"/>
    </source>
</evidence>
<evidence type="ECO:0000256" key="1">
    <source>
        <dbReference type="ARBA" id="ARBA00023002"/>
    </source>
</evidence>
<dbReference type="CDD" id="cd07078">
    <property type="entry name" value="ALDH"/>
    <property type="match status" value="1"/>
</dbReference>
<dbReference type="InterPro" id="IPR015590">
    <property type="entry name" value="Aldehyde_DH_dom"/>
</dbReference>
<evidence type="ECO:0000313" key="5">
    <source>
        <dbReference type="EMBL" id="KAG7345997.1"/>
    </source>
</evidence>
<keyword evidence="1 3" id="KW-0560">Oxidoreductase</keyword>
<reference evidence="5" key="2">
    <citation type="submission" date="2021-04" db="EMBL/GenBank/DDBJ databases">
        <authorList>
            <person name="Podell S."/>
        </authorList>
    </citation>
    <scope>NUCLEOTIDE SEQUENCE</scope>
    <source>
        <strain evidence="5">Hildebrandi</strain>
    </source>
</reference>
<feature type="active site" evidence="2">
    <location>
        <position position="289"/>
    </location>
</feature>
<dbReference type="AlphaFoldDB" id="A0A9K3KLL7"/>
<organism evidence="5 6">
    <name type="scientific">Nitzschia inconspicua</name>
    <dbReference type="NCBI Taxonomy" id="303405"/>
    <lineage>
        <taxon>Eukaryota</taxon>
        <taxon>Sar</taxon>
        <taxon>Stramenopiles</taxon>
        <taxon>Ochrophyta</taxon>
        <taxon>Bacillariophyta</taxon>
        <taxon>Bacillariophyceae</taxon>
        <taxon>Bacillariophycidae</taxon>
        <taxon>Bacillariales</taxon>
        <taxon>Bacillariaceae</taxon>
        <taxon>Nitzschia</taxon>
    </lineage>
</organism>
<dbReference type="EMBL" id="JAGRRH010000021">
    <property type="protein sequence ID" value="KAG7345997.1"/>
    <property type="molecule type" value="Genomic_DNA"/>
</dbReference>
<gene>
    <name evidence="5" type="ORF">IV203_005064</name>
</gene>
<comment type="similarity">
    <text evidence="3">Belongs to the aldehyde dehydrogenase family.</text>
</comment>
<dbReference type="GO" id="GO:0009450">
    <property type="term" value="P:gamma-aminobutyric acid catabolic process"/>
    <property type="evidence" value="ECO:0007669"/>
    <property type="project" value="TreeGrafter"/>
</dbReference>
<dbReference type="InterPro" id="IPR050740">
    <property type="entry name" value="Aldehyde_DH_Superfamily"/>
</dbReference>